<feature type="compositionally biased region" description="Low complexity" evidence="2">
    <location>
        <begin position="1214"/>
        <end position="1225"/>
    </location>
</feature>
<feature type="compositionally biased region" description="Low complexity" evidence="2">
    <location>
        <begin position="321"/>
        <end position="335"/>
    </location>
</feature>
<feature type="region of interest" description="Disordered" evidence="2">
    <location>
        <begin position="1302"/>
        <end position="1340"/>
    </location>
</feature>
<organism evidence="4 5">
    <name type="scientific">Dissophora globulifera</name>
    <dbReference type="NCBI Taxonomy" id="979702"/>
    <lineage>
        <taxon>Eukaryota</taxon>
        <taxon>Fungi</taxon>
        <taxon>Fungi incertae sedis</taxon>
        <taxon>Mucoromycota</taxon>
        <taxon>Mortierellomycotina</taxon>
        <taxon>Mortierellomycetes</taxon>
        <taxon>Mortierellales</taxon>
        <taxon>Mortierellaceae</taxon>
        <taxon>Dissophora</taxon>
    </lineage>
</organism>
<feature type="compositionally biased region" description="Polar residues" evidence="2">
    <location>
        <begin position="249"/>
        <end position="258"/>
    </location>
</feature>
<dbReference type="SUPFAM" id="SSF50729">
    <property type="entry name" value="PH domain-like"/>
    <property type="match status" value="1"/>
</dbReference>
<feature type="compositionally biased region" description="Basic and acidic residues" evidence="2">
    <location>
        <begin position="836"/>
        <end position="850"/>
    </location>
</feature>
<keyword evidence="1" id="KW-0175">Coiled coil</keyword>
<feature type="compositionally biased region" description="Low complexity" evidence="2">
    <location>
        <begin position="1308"/>
        <end position="1335"/>
    </location>
</feature>
<feature type="compositionally biased region" description="Polar residues" evidence="2">
    <location>
        <begin position="76"/>
        <end position="109"/>
    </location>
</feature>
<dbReference type="OrthoDB" id="5865767at2759"/>
<feature type="compositionally biased region" description="Low complexity" evidence="2">
    <location>
        <begin position="287"/>
        <end position="298"/>
    </location>
</feature>
<reference evidence="4" key="1">
    <citation type="journal article" date="2020" name="Fungal Divers.">
        <title>Resolving the Mortierellaceae phylogeny through synthesis of multi-gene phylogenetics and phylogenomics.</title>
        <authorList>
            <person name="Vandepol N."/>
            <person name="Liber J."/>
            <person name="Desiro A."/>
            <person name="Na H."/>
            <person name="Kennedy M."/>
            <person name="Barry K."/>
            <person name="Grigoriev I.V."/>
            <person name="Miller A.N."/>
            <person name="O'Donnell K."/>
            <person name="Stajich J.E."/>
            <person name="Bonito G."/>
        </authorList>
    </citation>
    <scope>NUCLEOTIDE SEQUENCE</scope>
    <source>
        <strain evidence="4">REB-010B</strain>
    </source>
</reference>
<feature type="compositionally biased region" description="Low complexity" evidence="2">
    <location>
        <begin position="12"/>
        <end position="36"/>
    </location>
</feature>
<feature type="compositionally biased region" description="Pro residues" evidence="2">
    <location>
        <begin position="954"/>
        <end position="964"/>
    </location>
</feature>
<feature type="compositionally biased region" description="Basic and acidic residues" evidence="2">
    <location>
        <begin position="239"/>
        <end position="248"/>
    </location>
</feature>
<feature type="compositionally biased region" description="Polar residues" evidence="2">
    <location>
        <begin position="598"/>
        <end position="616"/>
    </location>
</feature>
<dbReference type="EMBL" id="JAAAIP010000781">
    <property type="protein sequence ID" value="KAG0312719.1"/>
    <property type="molecule type" value="Genomic_DNA"/>
</dbReference>
<feature type="region of interest" description="Disordered" evidence="2">
    <location>
        <begin position="583"/>
        <end position="616"/>
    </location>
</feature>
<accession>A0A9P6UNE0</accession>
<keyword evidence="5" id="KW-1185">Reference proteome</keyword>
<dbReference type="PANTHER" id="PTHR13491:SF0">
    <property type="entry name" value="ZINC FINGER CCHC DOMAIN-CONTAINING PROTEIN 10"/>
    <property type="match status" value="1"/>
</dbReference>
<dbReference type="Gene3D" id="2.30.29.30">
    <property type="entry name" value="Pleckstrin-homology domain (PH domain)/Phosphotyrosine-binding domain (PTB)"/>
    <property type="match status" value="1"/>
</dbReference>
<feature type="compositionally biased region" description="Polar residues" evidence="2">
    <location>
        <begin position="539"/>
        <end position="561"/>
    </location>
</feature>
<feature type="coiled-coil region" evidence="1">
    <location>
        <begin position="1000"/>
        <end position="1027"/>
    </location>
</feature>
<feature type="compositionally biased region" description="Polar residues" evidence="2">
    <location>
        <begin position="430"/>
        <end position="472"/>
    </location>
</feature>
<evidence type="ECO:0000313" key="4">
    <source>
        <dbReference type="EMBL" id="KAG0312719.1"/>
    </source>
</evidence>
<feature type="region of interest" description="Disordered" evidence="2">
    <location>
        <begin position="1"/>
        <end position="109"/>
    </location>
</feature>
<proteinExistence type="predicted"/>
<feature type="region of interest" description="Disordered" evidence="2">
    <location>
        <begin position="537"/>
        <end position="568"/>
    </location>
</feature>
<sequence>MSNYASDSLGFPASNSIMSCSSSSSPSPPSSISSHSNTMMPRGSFRKTGSGQHPLAIVSTFESDPESISAAEAPDTDTNSLDGSPTTQTKGHRQYTSTENAGIDSVTSPATISTQAADTRAADGSSKGTASHLKHFAVVASEPHTQSLDSRQGDLSVLKSIIKSGSSQQLMLHIKSEMGSNADSTQSALSTDHTSSGVEESEWTSVAVSSGVDQPLSPLAASHPSIIHPLALADHTNVEDRNTQEETTRPQSPSSNVAAPSPRRDFEKWAPPPPSQRASREAERRQQQLLQQQQQQQQPVRTHQSSRLPIPKLLKQRSFNFPFSSSSSSSSPQNSTDNLPAGGRASVDNASRSTEAGSEDSLRRDAASSDIPRSVGPPDPIPPHYQHLQRRSSRSSSSFRRRSHGGELDRVSAGWIITEGSAGSPGHLTPRNSISDEQSSTAGQPIISSRHASVSGHSTTSSRWSRLMTSIFPSGAGNESGEHENGNRTSEGDVTDPFLQQERLLLATVNQQQLAANPLYQQQLFFYADEVFGGHGRASTDSDNNFSQDDYSGQRRYSSEGSSDREDAPSFFQGAALAANASLQGELAQEDRRESMELMNSTEQPFVRPSTPSQLTGDGFTVPRPLSMDGRIPVSCLALSQPPSYWEAAVKYKGFPTIDPRPEQGQENLPRYTCSVFREGCVNRKTEIVGNWRPYRRPWKRTFAHLRGTALRLYAVDDEDVPRLHIRNISLQLAFCELATDYKQRPNVIRIRACDRTILIECKDRVDALTWLEHLQAAANIATSLEERSMPKFFTLPRAQPHTATSAGQRSNASSTSSATSRRQSENDAGSSSQQEQERQQEARRLRQEEQQELFQMQQRQHLQQQQRRELQLQQEQECERQMQQQIQQEQQQIEEYQQRLYHTQMQQQRPQRERQMSFELKQQQQQQQQQYPPATPRQYLDRDNQPSVDYSPRSPPPSPPRPQPVRERQMSMERIPRQSQRQHRNSMDQGPSSPPMSPYQQMQHVLQNQQEQILAIQSRVQRQQRAQQFVVQSGESTSALSSSPLSLVPEAESMSSSLLRSAPPSPPSSGRSSGSGYHHQHSQSHTQAQAQAQTPATPVHNHGHHLSRRAQQSLMTRAERDRTMTDRDRRREQESIGHGQNDEAFLRSVLNALGQNSNTSDDDNNDDDDDDVDTDEEDAVVPSSPPVSASRRYRLATSLSFGSHAPASRRDTTTTLQQQQPQPQHSRYRSYQETGDRSGVHPSQQQTAQADAELEDSINEDERCYREQVAYAQLQHQQRILEHQQQQQRQQRTRSWNRRLFGGLWGNSNSSNSNNNSTSNNNSHISNSSEGNSNGDVQHHYQFHIPPLNLTSTSSLT</sequence>
<evidence type="ECO:0000259" key="3">
    <source>
        <dbReference type="PROSITE" id="PS50003"/>
    </source>
</evidence>
<feature type="compositionally biased region" description="Low complexity" evidence="2">
    <location>
        <begin position="806"/>
        <end position="822"/>
    </location>
</feature>
<feature type="region of interest" description="Disordered" evidence="2">
    <location>
        <begin position="321"/>
        <end position="494"/>
    </location>
</feature>
<feature type="compositionally biased region" description="Acidic residues" evidence="2">
    <location>
        <begin position="1161"/>
        <end position="1180"/>
    </location>
</feature>
<feature type="region of interest" description="Disordered" evidence="2">
    <location>
        <begin position="178"/>
        <end position="206"/>
    </location>
</feature>
<feature type="domain" description="PH" evidence="3">
    <location>
        <begin position="675"/>
        <end position="780"/>
    </location>
</feature>
<feature type="region of interest" description="Disordered" evidence="2">
    <location>
        <begin position="800"/>
        <end position="857"/>
    </location>
</feature>
<dbReference type="InterPro" id="IPR001849">
    <property type="entry name" value="PH_domain"/>
</dbReference>
<name>A0A9P6UNE0_9FUNG</name>
<dbReference type="Proteomes" id="UP000738325">
    <property type="component" value="Unassembled WGS sequence"/>
</dbReference>
<feature type="compositionally biased region" description="Basic residues" evidence="2">
    <location>
        <begin position="387"/>
        <end position="403"/>
    </location>
</feature>
<feature type="region of interest" description="Disordered" evidence="2">
    <location>
        <begin position="903"/>
        <end position="1000"/>
    </location>
</feature>
<dbReference type="SMART" id="SM00233">
    <property type="entry name" value="PH"/>
    <property type="match status" value="1"/>
</dbReference>
<feature type="compositionally biased region" description="Low complexity" evidence="2">
    <location>
        <begin position="1033"/>
        <end position="1099"/>
    </location>
</feature>
<gene>
    <name evidence="4" type="ORF">BGZ99_009304</name>
</gene>
<evidence type="ECO:0000256" key="2">
    <source>
        <dbReference type="SAM" id="MobiDB-lite"/>
    </source>
</evidence>
<feature type="compositionally biased region" description="Basic and acidic residues" evidence="2">
    <location>
        <begin position="965"/>
        <end position="977"/>
    </location>
</feature>
<evidence type="ECO:0000256" key="1">
    <source>
        <dbReference type="SAM" id="Coils"/>
    </source>
</evidence>
<dbReference type="PANTHER" id="PTHR13491">
    <property type="entry name" value="ZCCHC10 PROTEIN"/>
    <property type="match status" value="1"/>
</dbReference>
<dbReference type="PROSITE" id="PS50003">
    <property type="entry name" value="PH_DOMAIN"/>
    <property type="match status" value="1"/>
</dbReference>
<feature type="compositionally biased region" description="Basic and acidic residues" evidence="2">
    <location>
        <begin position="1118"/>
        <end position="1146"/>
    </location>
</feature>
<dbReference type="InterPro" id="IPR011993">
    <property type="entry name" value="PH-like_dom_sf"/>
</dbReference>
<evidence type="ECO:0000313" key="5">
    <source>
        <dbReference type="Proteomes" id="UP000738325"/>
    </source>
</evidence>
<protein>
    <recommendedName>
        <fullName evidence="3">PH domain-containing protein</fullName>
    </recommendedName>
</protein>
<comment type="caution">
    <text evidence="4">The sequence shown here is derived from an EMBL/GenBank/DDBJ whole genome shotgun (WGS) entry which is preliminary data.</text>
</comment>
<dbReference type="InterPro" id="IPR039715">
    <property type="entry name" value="ZCCHC10"/>
</dbReference>
<feature type="region of interest" description="Disordered" evidence="2">
    <location>
        <begin position="1033"/>
        <end position="1256"/>
    </location>
</feature>
<feature type="region of interest" description="Disordered" evidence="2">
    <location>
        <begin position="239"/>
        <end position="309"/>
    </location>
</feature>